<evidence type="ECO:0000313" key="2">
    <source>
        <dbReference type="EnsemblMetazoa" id="AATE021762-PA.1"/>
    </source>
</evidence>
<dbReference type="EnsemblMetazoa" id="AATE021762-RA">
    <property type="protein sequence ID" value="AATE021762-PA.1"/>
    <property type="gene ID" value="AATE021762"/>
</dbReference>
<dbReference type="AlphaFoldDB" id="A0A240PLE5"/>
<name>A0A240PLE5_ANOAO</name>
<evidence type="ECO:0000256" key="1">
    <source>
        <dbReference type="SAM" id="MobiDB-lite"/>
    </source>
</evidence>
<organism evidence="2">
    <name type="scientific">Anopheles atroparvus</name>
    <name type="common">European mosquito</name>
    <dbReference type="NCBI Taxonomy" id="41427"/>
    <lineage>
        <taxon>Eukaryota</taxon>
        <taxon>Metazoa</taxon>
        <taxon>Ecdysozoa</taxon>
        <taxon>Arthropoda</taxon>
        <taxon>Hexapoda</taxon>
        <taxon>Insecta</taxon>
        <taxon>Pterygota</taxon>
        <taxon>Neoptera</taxon>
        <taxon>Endopterygota</taxon>
        <taxon>Diptera</taxon>
        <taxon>Nematocera</taxon>
        <taxon>Culicoidea</taxon>
        <taxon>Culicidae</taxon>
        <taxon>Anophelinae</taxon>
        <taxon>Anopheles</taxon>
    </lineage>
</organism>
<dbReference type="VEuPathDB" id="VectorBase:AATE021762"/>
<accession>A0A240PLE5</accession>
<protein>
    <submittedName>
        <fullName evidence="2">Uncharacterized protein</fullName>
    </submittedName>
</protein>
<sequence length="279" mass="29989">MGAADGRTSTSAERKRASRNFSQSTASGGDGRPIVGACAGNVRGRAATPSARVVGAVRRIPALVCPADQHRRSGAAGRFHAATVQLEASAAMASVTSHSGVFAYQFRARRIGAHHLREPGRHRRCVNGRRCGSTLPAATLHRAESAQADAGVHTSAGGSVGGRCFATEFELHRGEPLEVTGPPAVLQLGDNDRSILWRRSPTRCQFPIHRVDAANGASLVSHWHPKTHARVQTGVNFRSPPPPTLLEAKFTRVFRRKKVRNYGDTLLPVSVTMERCARF</sequence>
<reference evidence="2" key="1">
    <citation type="submission" date="2022-08" db="UniProtKB">
        <authorList>
            <consortium name="EnsemblMetazoa"/>
        </authorList>
    </citation>
    <scope>IDENTIFICATION</scope>
    <source>
        <strain evidence="2">EBRO</strain>
    </source>
</reference>
<proteinExistence type="predicted"/>
<feature type="region of interest" description="Disordered" evidence="1">
    <location>
        <begin position="1"/>
        <end position="33"/>
    </location>
</feature>